<dbReference type="Proteomes" id="UP001500851">
    <property type="component" value="Unassembled WGS sequence"/>
</dbReference>
<accession>A0ABN2LB73</accession>
<comment type="subcellular location">
    <subcellularLocation>
        <location evidence="1">Cell membrane</location>
        <topology evidence="1">Multi-pass membrane protein</topology>
    </subcellularLocation>
</comment>
<evidence type="ECO:0000313" key="10">
    <source>
        <dbReference type="Proteomes" id="UP001500851"/>
    </source>
</evidence>
<dbReference type="Gene3D" id="1.10.3470.10">
    <property type="entry name" value="ABC transporter involved in vitamin B12 uptake, BtuC"/>
    <property type="match status" value="1"/>
</dbReference>
<comment type="similarity">
    <text evidence="2">Belongs to the binding-protein-dependent transport system permease family. FecCD subfamily.</text>
</comment>
<dbReference type="PANTHER" id="PTHR30472:SF24">
    <property type="entry name" value="FERRIC ENTEROBACTIN TRANSPORT SYSTEM PERMEASE PROTEIN FEPG"/>
    <property type="match status" value="1"/>
</dbReference>
<feature type="transmembrane region" description="Helical" evidence="8">
    <location>
        <begin position="271"/>
        <end position="302"/>
    </location>
</feature>
<evidence type="ECO:0000256" key="8">
    <source>
        <dbReference type="SAM" id="Phobius"/>
    </source>
</evidence>
<feature type="transmembrane region" description="Helical" evidence="8">
    <location>
        <begin position="130"/>
        <end position="150"/>
    </location>
</feature>
<evidence type="ECO:0000313" key="9">
    <source>
        <dbReference type="EMBL" id="GAA1782391.1"/>
    </source>
</evidence>
<keyword evidence="7 8" id="KW-0472">Membrane</keyword>
<reference evidence="9 10" key="1">
    <citation type="journal article" date="2019" name="Int. J. Syst. Evol. Microbiol.">
        <title>The Global Catalogue of Microorganisms (GCM) 10K type strain sequencing project: providing services to taxonomists for standard genome sequencing and annotation.</title>
        <authorList>
            <consortium name="The Broad Institute Genomics Platform"/>
            <consortium name="The Broad Institute Genome Sequencing Center for Infectious Disease"/>
            <person name="Wu L."/>
            <person name="Ma J."/>
        </authorList>
    </citation>
    <scope>NUCLEOTIDE SEQUENCE [LARGE SCALE GENOMIC DNA]</scope>
    <source>
        <strain evidence="9 10">JCM 14736</strain>
    </source>
</reference>
<keyword evidence="5 8" id="KW-0812">Transmembrane</keyword>
<gene>
    <name evidence="9" type="ORF">GCM10009768_09140</name>
</gene>
<name>A0ABN2LB73_9MICO</name>
<evidence type="ECO:0000256" key="6">
    <source>
        <dbReference type="ARBA" id="ARBA00022989"/>
    </source>
</evidence>
<dbReference type="RefSeq" id="WP_344029880.1">
    <property type="nucleotide sequence ID" value="NZ_BAAAOB010000001.1"/>
</dbReference>
<dbReference type="CDD" id="cd06550">
    <property type="entry name" value="TM_ABC_iron-siderophores_like"/>
    <property type="match status" value="1"/>
</dbReference>
<feature type="transmembrane region" description="Helical" evidence="8">
    <location>
        <begin position="186"/>
        <end position="208"/>
    </location>
</feature>
<sequence>MTLGRTIHRGYPSTVRRHAKAGPDRGYRAVALRRGRFSGVVPARTLTVCAALLLGVLVLGVVALGIGTVPLSPDRVIGAFLGTGDPQSRLLVLGWRLPRALFAVAAGAALAISGAIFQSLTRNPLGSPDVIGFSAGSYTGAIIVMLALGSTRYLDVAAGSLIGGGITAACVYLLALRRGTLQPFRLIIMGIGVAALLSSVNSALMLFVDSETAMLGAVWSAGSLNGLGTAQLLPMVLVLAVLLIGVAALATPLRQLELGDDAARALGTRVGLARVGAVILGVALTALVTAAAGPIAFVALAAPQIAHRLTRGSGLQLIPSALAGALVLLTSDTLAQRLGFPVGVITASLGGVYLAWLLADEFRRRR</sequence>
<organism evidence="9 10">
    <name type="scientific">Leucobacter iarius</name>
    <dbReference type="NCBI Taxonomy" id="333963"/>
    <lineage>
        <taxon>Bacteria</taxon>
        <taxon>Bacillati</taxon>
        <taxon>Actinomycetota</taxon>
        <taxon>Actinomycetes</taxon>
        <taxon>Micrococcales</taxon>
        <taxon>Microbacteriaceae</taxon>
        <taxon>Leucobacter</taxon>
    </lineage>
</organism>
<feature type="transmembrane region" description="Helical" evidence="8">
    <location>
        <begin position="228"/>
        <end position="250"/>
    </location>
</feature>
<comment type="caution">
    <text evidence="9">The sequence shown here is derived from an EMBL/GenBank/DDBJ whole genome shotgun (WGS) entry which is preliminary data.</text>
</comment>
<evidence type="ECO:0000256" key="5">
    <source>
        <dbReference type="ARBA" id="ARBA00022692"/>
    </source>
</evidence>
<keyword evidence="10" id="KW-1185">Reference proteome</keyword>
<keyword evidence="3" id="KW-0813">Transport</keyword>
<feature type="transmembrane region" description="Helical" evidence="8">
    <location>
        <begin position="100"/>
        <end position="118"/>
    </location>
</feature>
<dbReference type="PANTHER" id="PTHR30472">
    <property type="entry name" value="FERRIC ENTEROBACTIN TRANSPORT SYSTEM PERMEASE PROTEIN"/>
    <property type="match status" value="1"/>
</dbReference>
<keyword evidence="6 8" id="KW-1133">Transmembrane helix</keyword>
<evidence type="ECO:0000256" key="4">
    <source>
        <dbReference type="ARBA" id="ARBA00022475"/>
    </source>
</evidence>
<dbReference type="SUPFAM" id="SSF81345">
    <property type="entry name" value="ABC transporter involved in vitamin B12 uptake, BtuC"/>
    <property type="match status" value="1"/>
</dbReference>
<evidence type="ECO:0000256" key="7">
    <source>
        <dbReference type="ARBA" id="ARBA00023136"/>
    </source>
</evidence>
<evidence type="ECO:0000256" key="3">
    <source>
        <dbReference type="ARBA" id="ARBA00022448"/>
    </source>
</evidence>
<feature type="transmembrane region" description="Helical" evidence="8">
    <location>
        <begin position="156"/>
        <end position="174"/>
    </location>
</feature>
<feature type="transmembrane region" description="Helical" evidence="8">
    <location>
        <begin position="338"/>
        <end position="359"/>
    </location>
</feature>
<feature type="transmembrane region" description="Helical" evidence="8">
    <location>
        <begin position="43"/>
        <end position="66"/>
    </location>
</feature>
<evidence type="ECO:0000256" key="1">
    <source>
        <dbReference type="ARBA" id="ARBA00004651"/>
    </source>
</evidence>
<dbReference type="Pfam" id="PF01032">
    <property type="entry name" value="FecCD"/>
    <property type="match status" value="1"/>
</dbReference>
<proteinExistence type="inferred from homology"/>
<dbReference type="EMBL" id="BAAAOB010000001">
    <property type="protein sequence ID" value="GAA1782391.1"/>
    <property type="molecule type" value="Genomic_DNA"/>
</dbReference>
<dbReference type="InterPro" id="IPR000522">
    <property type="entry name" value="ABC_transptr_permease_BtuC"/>
</dbReference>
<dbReference type="InterPro" id="IPR037294">
    <property type="entry name" value="ABC_BtuC-like"/>
</dbReference>
<protein>
    <submittedName>
        <fullName evidence="9">Iron chelate uptake ABC transporter family permease subunit</fullName>
    </submittedName>
</protein>
<evidence type="ECO:0000256" key="2">
    <source>
        <dbReference type="ARBA" id="ARBA00007935"/>
    </source>
</evidence>
<keyword evidence="4" id="KW-1003">Cell membrane</keyword>